<gene>
    <name evidence="1" type="ORF">BCR33DRAFT_724271</name>
</gene>
<accession>A0A1Y2B7C9</accession>
<sequence>MAKVKVSRRDVELCVNSCFHRRRVVDRRVAVLVVVVGAVVVRRRTRIQSAIVRSTSNNPNFEVPRIELGNEKNEV</sequence>
<proteinExistence type="predicted"/>
<evidence type="ECO:0000313" key="1">
    <source>
        <dbReference type="EMBL" id="ORY30748.1"/>
    </source>
</evidence>
<evidence type="ECO:0000313" key="2">
    <source>
        <dbReference type="Proteomes" id="UP000193642"/>
    </source>
</evidence>
<keyword evidence="2" id="KW-1185">Reference proteome</keyword>
<protein>
    <submittedName>
        <fullName evidence="1">Uncharacterized protein</fullName>
    </submittedName>
</protein>
<dbReference type="AlphaFoldDB" id="A0A1Y2B7C9"/>
<dbReference type="Proteomes" id="UP000193642">
    <property type="component" value="Unassembled WGS sequence"/>
</dbReference>
<comment type="caution">
    <text evidence="1">The sequence shown here is derived from an EMBL/GenBank/DDBJ whole genome shotgun (WGS) entry which is preliminary data.</text>
</comment>
<reference evidence="1 2" key="1">
    <citation type="submission" date="2016-07" db="EMBL/GenBank/DDBJ databases">
        <title>Pervasive Adenine N6-methylation of Active Genes in Fungi.</title>
        <authorList>
            <consortium name="DOE Joint Genome Institute"/>
            <person name="Mondo S.J."/>
            <person name="Dannebaum R.O."/>
            <person name="Kuo R.C."/>
            <person name="Labutti K."/>
            <person name="Haridas S."/>
            <person name="Kuo A."/>
            <person name="Salamov A."/>
            <person name="Ahrendt S.R."/>
            <person name="Lipzen A."/>
            <person name="Sullivan W."/>
            <person name="Andreopoulos W.B."/>
            <person name="Clum A."/>
            <person name="Lindquist E."/>
            <person name="Daum C."/>
            <person name="Ramamoorthy G.K."/>
            <person name="Gryganskyi A."/>
            <person name="Culley D."/>
            <person name="Magnuson J.K."/>
            <person name="James T.Y."/>
            <person name="O'Malley M.A."/>
            <person name="Stajich J.E."/>
            <person name="Spatafora J.W."/>
            <person name="Visel A."/>
            <person name="Grigoriev I.V."/>
        </authorList>
    </citation>
    <scope>NUCLEOTIDE SEQUENCE [LARGE SCALE GENOMIC DNA]</scope>
    <source>
        <strain evidence="1 2">JEL800</strain>
    </source>
</reference>
<feature type="non-terminal residue" evidence="1">
    <location>
        <position position="75"/>
    </location>
</feature>
<dbReference type="EMBL" id="MCGO01000081">
    <property type="protein sequence ID" value="ORY30748.1"/>
    <property type="molecule type" value="Genomic_DNA"/>
</dbReference>
<organism evidence="1 2">
    <name type="scientific">Rhizoclosmatium globosum</name>
    <dbReference type="NCBI Taxonomy" id="329046"/>
    <lineage>
        <taxon>Eukaryota</taxon>
        <taxon>Fungi</taxon>
        <taxon>Fungi incertae sedis</taxon>
        <taxon>Chytridiomycota</taxon>
        <taxon>Chytridiomycota incertae sedis</taxon>
        <taxon>Chytridiomycetes</taxon>
        <taxon>Chytridiales</taxon>
        <taxon>Chytriomycetaceae</taxon>
        <taxon>Rhizoclosmatium</taxon>
    </lineage>
</organism>
<name>A0A1Y2B7C9_9FUNG</name>